<feature type="compositionally biased region" description="Polar residues" evidence="1">
    <location>
        <begin position="191"/>
        <end position="232"/>
    </location>
</feature>
<dbReference type="RefSeq" id="WP_376846411.1">
    <property type="nucleotide sequence ID" value="NZ_JBHSFW010000007.1"/>
</dbReference>
<gene>
    <name evidence="2" type="ORF">ACFO4N_11380</name>
</gene>
<evidence type="ECO:0000313" key="3">
    <source>
        <dbReference type="Proteomes" id="UP001596022"/>
    </source>
</evidence>
<feature type="region of interest" description="Disordered" evidence="1">
    <location>
        <begin position="134"/>
        <end position="249"/>
    </location>
</feature>
<feature type="compositionally biased region" description="Acidic residues" evidence="1">
    <location>
        <begin position="237"/>
        <end position="249"/>
    </location>
</feature>
<evidence type="ECO:0000256" key="1">
    <source>
        <dbReference type="SAM" id="MobiDB-lite"/>
    </source>
</evidence>
<name>A0ABV9GP21_9BACL</name>
<keyword evidence="3" id="KW-1185">Reference proteome</keyword>
<sequence>MATYRRSKLGRFFMIGGLLGAAVSLFDRSTREAVTGGMVSLKNNSVKLCQTVKENPSSVSNYIKNTAENIKMTAREISQDVKEMAGKVGDMTQSSKQAYQYAMEAGNEVSQIAQKIRYSGQGLMLNGTQAQSTAMLSSGPSTTSARAGLNTSQGTSAQSNTKTNTGLNGGSTGARSDSSTSSSFGSLNASKTSSDNDSHANTWTASSPYQVNSFKNNTDSHSSESTNAPATNRQDDQCDWLDEDPSISP</sequence>
<comment type="caution">
    <text evidence="2">The sequence shown here is derived from an EMBL/GenBank/DDBJ whole genome shotgun (WGS) entry which is preliminary data.</text>
</comment>
<protein>
    <submittedName>
        <fullName evidence="2">YtxH domain-containing protein</fullName>
    </submittedName>
</protein>
<dbReference type="EMBL" id="JBHSFW010000007">
    <property type="protein sequence ID" value="MFC4619314.1"/>
    <property type="molecule type" value="Genomic_DNA"/>
</dbReference>
<dbReference type="Proteomes" id="UP001596022">
    <property type="component" value="Unassembled WGS sequence"/>
</dbReference>
<feature type="compositionally biased region" description="Low complexity" evidence="1">
    <location>
        <begin position="173"/>
        <end position="190"/>
    </location>
</feature>
<accession>A0ABV9GP21</accession>
<feature type="compositionally biased region" description="Polar residues" evidence="1">
    <location>
        <begin position="134"/>
        <end position="166"/>
    </location>
</feature>
<proteinExistence type="predicted"/>
<evidence type="ECO:0000313" key="2">
    <source>
        <dbReference type="EMBL" id="MFC4619314.1"/>
    </source>
</evidence>
<organism evidence="2 3">
    <name type="scientific">Camelliibacillus cellulosilyticus</name>
    <dbReference type="NCBI Taxonomy" id="2174486"/>
    <lineage>
        <taxon>Bacteria</taxon>
        <taxon>Bacillati</taxon>
        <taxon>Bacillota</taxon>
        <taxon>Bacilli</taxon>
        <taxon>Bacillales</taxon>
        <taxon>Sporolactobacillaceae</taxon>
        <taxon>Camelliibacillus</taxon>
    </lineage>
</organism>
<reference evidence="3" key="1">
    <citation type="journal article" date="2019" name="Int. J. Syst. Evol. Microbiol.">
        <title>The Global Catalogue of Microorganisms (GCM) 10K type strain sequencing project: providing services to taxonomists for standard genome sequencing and annotation.</title>
        <authorList>
            <consortium name="The Broad Institute Genomics Platform"/>
            <consortium name="The Broad Institute Genome Sequencing Center for Infectious Disease"/>
            <person name="Wu L."/>
            <person name="Ma J."/>
        </authorList>
    </citation>
    <scope>NUCLEOTIDE SEQUENCE [LARGE SCALE GENOMIC DNA]</scope>
    <source>
        <strain evidence="3">CGMCC 1.16306</strain>
    </source>
</reference>